<evidence type="ECO:0000256" key="1">
    <source>
        <dbReference type="ARBA" id="ARBA00023125"/>
    </source>
</evidence>
<feature type="domain" description="HTH merR-type" evidence="3">
    <location>
        <begin position="1"/>
        <end position="69"/>
    </location>
</feature>
<evidence type="ECO:0000256" key="2">
    <source>
        <dbReference type="SAM" id="Coils"/>
    </source>
</evidence>
<dbReference type="InterPro" id="IPR009061">
    <property type="entry name" value="DNA-bd_dom_put_sf"/>
</dbReference>
<dbReference type="Gene3D" id="1.10.1660.10">
    <property type="match status" value="1"/>
</dbReference>
<dbReference type="PRINTS" id="PR00040">
    <property type="entry name" value="HTHMERR"/>
</dbReference>
<feature type="coiled-coil region" evidence="2">
    <location>
        <begin position="81"/>
        <end position="122"/>
    </location>
</feature>
<dbReference type="InterPro" id="IPR047057">
    <property type="entry name" value="MerR_fam"/>
</dbReference>
<keyword evidence="2" id="KW-0175">Coiled coil</keyword>
<evidence type="ECO:0000313" key="5">
    <source>
        <dbReference type="Proteomes" id="UP000677616"/>
    </source>
</evidence>
<sequence>MNIKQASLATGLSADTIRYYERIGLLPPIERTDSGIRKFSDKDIAILEFIHCFRAAGMSIDSLTSYMNLIPAGDKTLLTRQRILQEEKNRLIEEKSKIEQALKRLEQKLADYETSLAQFEERLFKEVKEEEQ</sequence>
<evidence type="ECO:0000313" key="4">
    <source>
        <dbReference type="EMBL" id="QUE55064.1"/>
    </source>
</evidence>
<dbReference type="Proteomes" id="UP000677616">
    <property type="component" value="Chromosome"/>
</dbReference>
<proteinExistence type="predicted"/>
<reference evidence="4 5" key="1">
    <citation type="submission" date="2021-04" db="EMBL/GenBank/DDBJ databases">
        <title>Complete genome sequence of a novel Streptococcus species.</title>
        <authorList>
            <person name="Teng J.L.L."/>
        </authorList>
    </citation>
    <scope>NUCLEOTIDE SEQUENCE [LARGE SCALE GENOMIC DNA]</scope>
    <source>
        <strain evidence="4 5">HKU75</strain>
    </source>
</reference>
<dbReference type="Pfam" id="PF13411">
    <property type="entry name" value="MerR_1"/>
    <property type="match status" value="1"/>
</dbReference>
<protein>
    <submittedName>
        <fullName evidence="4">MerR family transcriptional regulator</fullName>
    </submittedName>
</protein>
<accession>A0ABX7YNZ3</accession>
<dbReference type="RefSeq" id="WP_212572454.1">
    <property type="nucleotide sequence ID" value="NZ_CP073084.1"/>
</dbReference>
<keyword evidence="5" id="KW-1185">Reference proteome</keyword>
<keyword evidence="1" id="KW-0238">DNA-binding</keyword>
<dbReference type="CDD" id="cd01109">
    <property type="entry name" value="HTH_YyaN"/>
    <property type="match status" value="1"/>
</dbReference>
<dbReference type="InterPro" id="IPR000551">
    <property type="entry name" value="MerR-type_HTH_dom"/>
</dbReference>
<dbReference type="PANTHER" id="PTHR30204:SF98">
    <property type="entry name" value="HTH-TYPE TRANSCRIPTIONAL REGULATOR ADHR"/>
    <property type="match status" value="1"/>
</dbReference>
<dbReference type="SMART" id="SM00422">
    <property type="entry name" value="HTH_MERR"/>
    <property type="match status" value="1"/>
</dbReference>
<dbReference type="SUPFAM" id="SSF46955">
    <property type="entry name" value="Putative DNA-binding domain"/>
    <property type="match status" value="1"/>
</dbReference>
<dbReference type="EMBL" id="CP073084">
    <property type="protein sequence ID" value="QUE55064.1"/>
    <property type="molecule type" value="Genomic_DNA"/>
</dbReference>
<evidence type="ECO:0000259" key="3">
    <source>
        <dbReference type="PROSITE" id="PS50937"/>
    </source>
</evidence>
<dbReference type="PROSITE" id="PS50937">
    <property type="entry name" value="HTH_MERR_2"/>
    <property type="match status" value="1"/>
</dbReference>
<name>A0ABX7YNZ3_9STRE</name>
<organism evidence="4 5">
    <name type="scientific">Streptococcus oriscaviae</name>
    <dbReference type="NCBI Taxonomy" id="2781599"/>
    <lineage>
        <taxon>Bacteria</taxon>
        <taxon>Bacillati</taxon>
        <taxon>Bacillota</taxon>
        <taxon>Bacilli</taxon>
        <taxon>Lactobacillales</taxon>
        <taxon>Streptococcaceae</taxon>
        <taxon>Streptococcus</taxon>
    </lineage>
</organism>
<gene>
    <name evidence="4" type="ORF">INT76_04065</name>
</gene>
<dbReference type="PANTHER" id="PTHR30204">
    <property type="entry name" value="REDOX-CYCLING DRUG-SENSING TRANSCRIPTIONAL ACTIVATOR SOXR"/>
    <property type="match status" value="1"/>
</dbReference>